<organism evidence="1 2">
    <name type="scientific">Candidatus Nomurabacteria bacterium CG22_combo_CG10-13_8_21_14_all_32_8</name>
    <dbReference type="NCBI Taxonomy" id="1974732"/>
    <lineage>
        <taxon>Bacteria</taxon>
        <taxon>Candidatus Nomuraibacteriota</taxon>
    </lineage>
</organism>
<evidence type="ECO:0000313" key="2">
    <source>
        <dbReference type="Proteomes" id="UP000229176"/>
    </source>
</evidence>
<accession>A0A2H0CH27</accession>
<dbReference type="AlphaFoldDB" id="A0A2H0CH27"/>
<comment type="caution">
    <text evidence="1">The sequence shown here is derived from an EMBL/GenBank/DDBJ whole genome shotgun (WGS) entry which is preliminary data.</text>
</comment>
<dbReference type="Proteomes" id="UP000229176">
    <property type="component" value="Unassembled WGS sequence"/>
</dbReference>
<dbReference type="EMBL" id="PCTI01000019">
    <property type="protein sequence ID" value="PIP69049.1"/>
    <property type="molecule type" value="Genomic_DNA"/>
</dbReference>
<name>A0A2H0CH27_9BACT</name>
<evidence type="ECO:0000313" key="1">
    <source>
        <dbReference type="EMBL" id="PIP69049.1"/>
    </source>
</evidence>
<proteinExistence type="predicted"/>
<sequence length="68" mass="7903">MKPSYFFDITLPGFPGNKRYQKKYKEEQKAFLAKIIFAKKANPNAKKFCLRCFTPIYEDGGECPNCDN</sequence>
<protein>
    <submittedName>
        <fullName evidence="1">Uncharacterized protein</fullName>
    </submittedName>
</protein>
<reference evidence="1 2" key="1">
    <citation type="submission" date="2017-09" db="EMBL/GenBank/DDBJ databases">
        <title>Depth-based differentiation of microbial function through sediment-hosted aquifers and enrichment of novel symbionts in the deep terrestrial subsurface.</title>
        <authorList>
            <person name="Probst A.J."/>
            <person name="Ladd B."/>
            <person name="Jarett J.K."/>
            <person name="Geller-Mcgrath D.E."/>
            <person name="Sieber C.M."/>
            <person name="Emerson J.B."/>
            <person name="Anantharaman K."/>
            <person name="Thomas B.C."/>
            <person name="Malmstrom R."/>
            <person name="Stieglmeier M."/>
            <person name="Klingl A."/>
            <person name="Woyke T."/>
            <person name="Ryan C.M."/>
            <person name="Banfield J.F."/>
        </authorList>
    </citation>
    <scope>NUCLEOTIDE SEQUENCE [LARGE SCALE GENOMIC DNA]</scope>
    <source>
        <strain evidence="1">CG22_combo_CG10-13_8_21_14_all_32_8</strain>
    </source>
</reference>
<gene>
    <name evidence="1" type="ORF">COW91_01490</name>
</gene>